<dbReference type="STRING" id="1046627.BZARG_1937"/>
<protein>
    <submittedName>
        <fullName evidence="9">Cytochrome P450</fullName>
    </submittedName>
</protein>
<keyword evidence="4 8" id="KW-0560">Oxidoreductase</keyword>
<evidence type="ECO:0000256" key="7">
    <source>
        <dbReference type="PIRSR" id="PIRSR602401-1"/>
    </source>
</evidence>
<dbReference type="PRINTS" id="PR00385">
    <property type="entry name" value="P450"/>
</dbReference>
<dbReference type="GO" id="GO:0020037">
    <property type="term" value="F:heme binding"/>
    <property type="evidence" value="ECO:0007669"/>
    <property type="project" value="InterPro"/>
</dbReference>
<evidence type="ECO:0000256" key="5">
    <source>
        <dbReference type="ARBA" id="ARBA00023004"/>
    </source>
</evidence>
<dbReference type="RefSeq" id="WP_008638754.1">
    <property type="nucleotide sequence ID" value="NZ_AFXZ01000047.1"/>
</dbReference>
<proteinExistence type="inferred from homology"/>
<evidence type="ECO:0000313" key="10">
    <source>
        <dbReference type="Proteomes" id="UP000003730"/>
    </source>
</evidence>
<keyword evidence="6 8" id="KW-0503">Monooxygenase</keyword>
<dbReference type="AlphaFoldDB" id="G2EFS6"/>
<comment type="cofactor">
    <cofactor evidence="7">
        <name>heme</name>
        <dbReference type="ChEBI" id="CHEBI:30413"/>
    </cofactor>
</comment>
<dbReference type="GO" id="GO:0004497">
    <property type="term" value="F:monooxygenase activity"/>
    <property type="evidence" value="ECO:0007669"/>
    <property type="project" value="UniProtKB-KW"/>
</dbReference>
<evidence type="ECO:0000256" key="2">
    <source>
        <dbReference type="ARBA" id="ARBA00022617"/>
    </source>
</evidence>
<gene>
    <name evidence="9" type="ORF">BZARG_1937</name>
</gene>
<dbReference type="Gene3D" id="1.10.630.10">
    <property type="entry name" value="Cytochrome P450"/>
    <property type="match status" value="1"/>
</dbReference>
<evidence type="ECO:0000256" key="8">
    <source>
        <dbReference type="RuleBase" id="RU000461"/>
    </source>
</evidence>
<sequence length="444" mass="51751">MKAKSQIPTVPLIRFIRNSLEILKNPLPFHHKNFTEQGDIFRLKIGFKNSVVFIRDAAFAEYVLQKNQKNYKKSKIQTVDLVKYVGKGLLTAEGEHWKRQRKLIQPAFHKKQLENLLDSIKNAIVLELQKITAETKINVFPILNDLAFQTVVKSLFSSAANQEDINRLQYITEDAQKMLVRELRQPYLGWWFKFGGEIEKHLKLTREARDILKRIVNERRASEVKENDLLDMLLDAKYDDGSAMEEEQLIDEILILFTAGHETTSNALTFTSQLLALHPEWQDEIYKERLEIKEESDDLMDLVTKSKVCQQVIEEAMRLYPPVYFIDRVNIEPDHFSGLDFEAESNLLFSIYEIHRHADLWEQPNEFLPERFAEGSRKFSSQYFPFGAGPRKCIGNNFAMFEMIIAVSELVSTYKIQPNFKTIEVTPLIALKPKNAFLTFIKRK</sequence>
<name>G2EFS6_9FLAO</name>
<dbReference type="InterPro" id="IPR002401">
    <property type="entry name" value="Cyt_P450_E_grp-I"/>
</dbReference>
<dbReference type="Proteomes" id="UP000003730">
    <property type="component" value="Unassembled WGS sequence"/>
</dbReference>
<dbReference type="InterPro" id="IPR050196">
    <property type="entry name" value="Cytochrome_P450_Monoox"/>
</dbReference>
<dbReference type="Pfam" id="PF00067">
    <property type="entry name" value="p450"/>
    <property type="match status" value="1"/>
</dbReference>
<dbReference type="PATRIC" id="fig|1046627.3.peg.2361"/>
<dbReference type="EMBL" id="AFXZ01000047">
    <property type="protein sequence ID" value="EGV42720.1"/>
    <property type="molecule type" value="Genomic_DNA"/>
</dbReference>
<dbReference type="InterPro" id="IPR001128">
    <property type="entry name" value="Cyt_P450"/>
</dbReference>
<dbReference type="eggNOG" id="COG2124">
    <property type="taxonomic scope" value="Bacteria"/>
</dbReference>
<evidence type="ECO:0000256" key="3">
    <source>
        <dbReference type="ARBA" id="ARBA00022723"/>
    </source>
</evidence>
<keyword evidence="5 7" id="KW-0408">Iron</keyword>
<reference evidence="9 10" key="1">
    <citation type="journal article" date="2008" name="Int. J. Syst. Evol. Microbiol.">
        <title>Bizionia argentinensis sp. nov., isolated from surface marine water in Antarctica.</title>
        <authorList>
            <person name="Bercovich A."/>
            <person name="Vazquez S.C."/>
            <person name="Yankilevich P."/>
            <person name="Coria S.H."/>
            <person name="Foti M."/>
            <person name="Hernandez E."/>
            <person name="Vidal A."/>
            <person name="Ruberto L."/>
            <person name="Melo C."/>
            <person name="Marenssi S."/>
            <person name="Criscuolo M."/>
            <person name="Memoli M."/>
            <person name="Arguelles M."/>
            <person name="Mac Cormack W.P."/>
        </authorList>
    </citation>
    <scope>NUCLEOTIDE SEQUENCE [LARGE SCALE GENOMIC DNA]</scope>
    <source>
        <strain evidence="9 10">JUB59</strain>
    </source>
</reference>
<dbReference type="GO" id="GO:0005506">
    <property type="term" value="F:iron ion binding"/>
    <property type="evidence" value="ECO:0007669"/>
    <property type="project" value="InterPro"/>
</dbReference>
<dbReference type="PANTHER" id="PTHR24291">
    <property type="entry name" value="CYTOCHROME P450 FAMILY 4"/>
    <property type="match status" value="1"/>
</dbReference>
<dbReference type="SUPFAM" id="SSF48264">
    <property type="entry name" value="Cytochrome P450"/>
    <property type="match status" value="1"/>
</dbReference>
<evidence type="ECO:0000256" key="6">
    <source>
        <dbReference type="ARBA" id="ARBA00023033"/>
    </source>
</evidence>
<evidence type="ECO:0000256" key="4">
    <source>
        <dbReference type="ARBA" id="ARBA00023002"/>
    </source>
</evidence>
<organism evidence="9 10">
    <name type="scientific">Bizionia argentinensis JUB59</name>
    <dbReference type="NCBI Taxonomy" id="1046627"/>
    <lineage>
        <taxon>Bacteria</taxon>
        <taxon>Pseudomonadati</taxon>
        <taxon>Bacteroidota</taxon>
        <taxon>Flavobacteriia</taxon>
        <taxon>Flavobacteriales</taxon>
        <taxon>Flavobacteriaceae</taxon>
        <taxon>Bizionia</taxon>
    </lineage>
</organism>
<keyword evidence="2 7" id="KW-0349">Heme</keyword>
<accession>G2EFS6</accession>
<dbReference type="InterPro" id="IPR017972">
    <property type="entry name" value="Cyt_P450_CS"/>
</dbReference>
<evidence type="ECO:0000256" key="1">
    <source>
        <dbReference type="ARBA" id="ARBA00010617"/>
    </source>
</evidence>
<dbReference type="InterPro" id="IPR036396">
    <property type="entry name" value="Cyt_P450_sf"/>
</dbReference>
<comment type="similarity">
    <text evidence="1 8">Belongs to the cytochrome P450 family.</text>
</comment>
<dbReference type="OrthoDB" id="9764248at2"/>
<feature type="binding site" description="axial binding residue" evidence="7">
    <location>
        <position position="393"/>
    </location>
    <ligand>
        <name>heme</name>
        <dbReference type="ChEBI" id="CHEBI:30413"/>
    </ligand>
    <ligandPart>
        <name>Fe</name>
        <dbReference type="ChEBI" id="CHEBI:18248"/>
    </ligandPart>
</feature>
<comment type="caution">
    <text evidence="9">The sequence shown here is derived from an EMBL/GenBank/DDBJ whole genome shotgun (WGS) entry which is preliminary data.</text>
</comment>
<keyword evidence="3 7" id="KW-0479">Metal-binding</keyword>
<dbReference type="PANTHER" id="PTHR24291:SF50">
    <property type="entry name" value="BIFUNCTIONAL ALBAFLAVENONE MONOOXYGENASE_TERPENE SYNTHASE"/>
    <property type="match status" value="1"/>
</dbReference>
<dbReference type="GO" id="GO:0016705">
    <property type="term" value="F:oxidoreductase activity, acting on paired donors, with incorporation or reduction of molecular oxygen"/>
    <property type="evidence" value="ECO:0007669"/>
    <property type="project" value="InterPro"/>
</dbReference>
<dbReference type="PRINTS" id="PR00463">
    <property type="entry name" value="EP450I"/>
</dbReference>
<evidence type="ECO:0000313" key="9">
    <source>
        <dbReference type="EMBL" id="EGV42720.1"/>
    </source>
</evidence>
<dbReference type="PROSITE" id="PS00086">
    <property type="entry name" value="CYTOCHROME_P450"/>
    <property type="match status" value="1"/>
</dbReference>
<keyword evidence="10" id="KW-1185">Reference proteome</keyword>